<evidence type="ECO:0000313" key="2">
    <source>
        <dbReference type="EMBL" id="GHP10203.1"/>
    </source>
</evidence>
<accession>A0A830HU34</accession>
<sequence>MMRLPPPPLDVDMDASTHKASNLQLQGENDSVNNLLFDGAKSFTTDKTSNNKNIKYKRSEEQNEDEETAEEQEEFALEDEYQQHNHSSKTKSVYDNAVFEEKEKKSSSSSSRRRTSQLMDLLNSHAQALKQIATSQRHPSVRHVVTLLVCAAVALGCAYFLGAFNNVSSEESSTPATPSLVLTGSDDGSGGKAHIVAHVPDNTDSFFNARKLLAQERVAGVAVVAVRTFKNDTAQSARRSAALAMVRVPDQKTAGSSKSDWRLDLSGIPADVPGSETHFEALAKDAADDVLYSGRSPSVTIRQGVATRISMRLLDVESHRQGATSGSGGLAQIASMVVNPASLSFCTPRELDVPDDEASCIRDARGTVGATIVVPPGITTVNYSWRMGSMKGDAGTSLQVEREGVHSVHFADSALPAAWIETPIIALSCGAASTTECTAMVELVLWAQGNNTQQPVDTASVGVEMRKLGSRASIDMAFHTAPEVASLRRVIAETPSTNQPEGCNPEDVELEATFADADVNTKHLVYTWHIPDGDGEECKAIPVGTTRLSGSVMRANSTFPSVRAHFRLSPGLDRYTACVFNVTVTDGDAPELAASANLTYIYPGASPAGIYSNLPPHFEKLSTFSQASSFSNTTVLSFARVCASTGATCTASLVVAVAPPDVQDCDGNPLTLDPSTFVCAAPAPFVANITRSENIDGTSREMWIGCTLALDAGKVCAPSSATVTATVKTNTDKDEDAPTSTLTIPIHCVGESEVVTPVAAPMSPGGSDFTTAVPSSKPGSTPDDYVDYADKRR</sequence>
<organism evidence="2 3">
    <name type="scientific">Pycnococcus provasolii</name>
    <dbReference type="NCBI Taxonomy" id="41880"/>
    <lineage>
        <taxon>Eukaryota</taxon>
        <taxon>Viridiplantae</taxon>
        <taxon>Chlorophyta</taxon>
        <taxon>Pseudoscourfieldiophyceae</taxon>
        <taxon>Pseudoscourfieldiales</taxon>
        <taxon>Pycnococcaceae</taxon>
        <taxon>Pycnococcus</taxon>
    </lineage>
</organism>
<feature type="region of interest" description="Disordered" evidence="1">
    <location>
        <begin position="1"/>
        <end position="116"/>
    </location>
</feature>
<keyword evidence="3" id="KW-1185">Reference proteome</keyword>
<proteinExistence type="predicted"/>
<dbReference type="Proteomes" id="UP000660262">
    <property type="component" value="Unassembled WGS sequence"/>
</dbReference>
<feature type="compositionally biased region" description="Acidic residues" evidence="1">
    <location>
        <begin position="62"/>
        <end position="80"/>
    </location>
</feature>
<dbReference type="AlphaFoldDB" id="A0A830HU34"/>
<comment type="caution">
    <text evidence="2">The sequence shown here is derived from an EMBL/GenBank/DDBJ whole genome shotgun (WGS) entry which is preliminary data.</text>
</comment>
<evidence type="ECO:0000256" key="1">
    <source>
        <dbReference type="SAM" id="MobiDB-lite"/>
    </source>
</evidence>
<feature type="compositionally biased region" description="Polar residues" evidence="1">
    <location>
        <begin position="768"/>
        <end position="779"/>
    </location>
</feature>
<evidence type="ECO:0000313" key="3">
    <source>
        <dbReference type="Proteomes" id="UP000660262"/>
    </source>
</evidence>
<feature type="compositionally biased region" description="Polar residues" evidence="1">
    <location>
        <begin position="42"/>
        <end position="53"/>
    </location>
</feature>
<protein>
    <submittedName>
        <fullName evidence="2">Uncharacterized protein</fullName>
    </submittedName>
</protein>
<reference evidence="2" key="1">
    <citation type="submission" date="2020-10" db="EMBL/GenBank/DDBJ databases">
        <title>Unveiling of a novel bifunctional photoreceptor, Dualchrome1, isolated from a cosmopolitan green alga.</title>
        <authorList>
            <person name="Suzuki S."/>
            <person name="Kawachi M."/>
        </authorList>
    </citation>
    <scope>NUCLEOTIDE SEQUENCE</scope>
    <source>
        <strain evidence="2">NIES 2893</strain>
    </source>
</reference>
<feature type="compositionally biased region" description="Polar residues" evidence="1">
    <location>
        <begin position="18"/>
        <end position="34"/>
    </location>
</feature>
<feature type="region of interest" description="Disordered" evidence="1">
    <location>
        <begin position="758"/>
        <end position="793"/>
    </location>
</feature>
<dbReference type="EMBL" id="BNJQ01000028">
    <property type="protein sequence ID" value="GHP10203.1"/>
    <property type="molecule type" value="Genomic_DNA"/>
</dbReference>
<gene>
    <name evidence="2" type="ORF">PPROV_000893500</name>
</gene>
<name>A0A830HU34_9CHLO</name>